<protein>
    <recommendedName>
        <fullName evidence="3">VapB-type antitoxin</fullName>
    </recommendedName>
</protein>
<dbReference type="HOGENOM" id="CLU_175270_1_2_2"/>
<dbReference type="eggNOG" id="arCOG02218">
    <property type="taxonomic scope" value="Archaea"/>
</dbReference>
<evidence type="ECO:0000313" key="2">
    <source>
        <dbReference type="Proteomes" id="UP000002573"/>
    </source>
</evidence>
<dbReference type="RefSeq" id="WP_013142831.1">
    <property type="nucleotide sequence ID" value="NC_014205.1"/>
</dbReference>
<gene>
    <name evidence="1" type="ordered locus">Shell_0502</name>
</gene>
<name>D7DBT6_STAHD</name>
<accession>D7DBT6</accession>
<dbReference type="AlphaFoldDB" id="D7DBT6"/>
<evidence type="ECO:0008006" key="3">
    <source>
        <dbReference type="Google" id="ProtNLM"/>
    </source>
</evidence>
<dbReference type="EMBL" id="CP002051">
    <property type="protein sequence ID" value="ADI31633.1"/>
    <property type="molecule type" value="Genomic_DNA"/>
</dbReference>
<dbReference type="KEGG" id="shc:Shell_0502"/>
<reference evidence="1 2" key="2">
    <citation type="journal article" date="2011" name="Stand. Genomic Sci.">
        <title>Complete genome sequence of Staphylothermus hellenicus P8.</title>
        <authorList>
            <person name="Anderson I."/>
            <person name="Wirth R."/>
            <person name="Lucas S."/>
            <person name="Copeland A."/>
            <person name="Lapidus A."/>
            <person name="Cheng J.F."/>
            <person name="Goodwin L."/>
            <person name="Pitluck S."/>
            <person name="Davenport K."/>
            <person name="Detter J.C."/>
            <person name="Han C."/>
            <person name="Tapia R."/>
            <person name="Land M."/>
            <person name="Hauser L."/>
            <person name="Pati A."/>
            <person name="Mikhailova N."/>
            <person name="Woyke T."/>
            <person name="Klenk H.P."/>
            <person name="Kyrpides N."/>
            <person name="Ivanova N."/>
        </authorList>
    </citation>
    <scope>NUCLEOTIDE SEQUENCE [LARGE SCALE GENOMIC DNA]</scope>
    <source>
        <strain evidence="2">DSM 12710 / JCM 10830 / BK20S6-10-b1 / P8</strain>
    </source>
</reference>
<dbReference type="STRING" id="591019.Shell_0502"/>
<sequence>MTSVTVSARIPRRLKEKLDRYGIKISEVIRRALEEEVKRRELEEARKASRDLGDLFSAISEKEIVEAIREDRLKR</sequence>
<reference evidence="2" key="1">
    <citation type="submission" date="2010-05" db="EMBL/GenBank/DDBJ databases">
        <title>Complete sequence of Staphylothermus hellenicus DSM 12710.</title>
        <authorList>
            <consortium name="US DOE Joint Genome Institute"/>
            <person name="Lucas S."/>
            <person name="Copeland A."/>
            <person name="Lapidus A."/>
            <person name="Cheng J.-F."/>
            <person name="Bruce D."/>
            <person name="Goodwin L."/>
            <person name="Pitluck S."/>
            <person name="Davenport K."/>
            <person name="Detter J.C."/>
            <person name="Han C."/>
            <person name="Tapia R."/>
            <person name="Larimer F."/>
            <person name="Land M."/>
            <person name="Hauser L."/>
            <person name="Kyrpides N."/>
            <person name="Mikhailova N."/>
            <person name="Anderson I.J."/>
            <person name="Woyke T."/>
        </authorList>
    </citation>
    <scope>NUCLEOTIDE SEQUENCE [LARGE SCALE GENOMIC DNA]</scope>
    <source>
        <strain evidence="2">DSM 12710 / JCM 10830 / BK20S6-10-b1 / P8</strain>
    </source>
</reference>
<evidence type="ECO:0000313" key="1">
    <source>
        <dbReference type="EMBL" id="ADI31633.1"/>
    </source>
</evidence>
<dbReference type="Proteomes" id="UP000002573">
    <property type="component" value="Chromosome"/>
</dbReference>
<keyword evidence="2" id="KW-1185">Reference proteome</keyword>
<dbReference type="GeneID" id="9233791"/>
<proteinExistence type="predicted"/>
<organism evidence="1 2">
    <name type="scientific">Staphylothermus hellenicus (strain DSM 12710 / JCM 10830 / BK20S6-10-b1 / P8)</name>
    <dbReference type="NCBI Taxonomy" id="591019"/>
    <lineage>
        <taxon>Archaea</taxon>
        <taxon>Thermoproteota</taxon>
        <taxon>Thermoprotei</taxon>
        <taxon>Desulfurococcales</taxon>
        <taxon>Desulfurococcaceae</taxon>
        <taxon>Staphylothermus</taxon>
    </lineage>
</organism>